<name>X1K6Q6_9ZZZZ</name>
<gene>
    <name evidence="1" type="ORF">S03H2_58634</name>
</gene>
<feature type="non-terminal residue" evidence="1">
    <location>
        <position position="174"/>
    </location>
</feature>
<sequence length="174" mass="19672">MDAIKLPQIKMTSPSDIVAYNKTSDLGQDSPPISNYPNTFMENIPESVLINLLTTVLQNDYINFSIIVGMDIYCEDNEYGGDEDGWDELIIRSLNLTFTYEKKIDKFTSVSWCQDGDKISGTNVVIKNATLNFKYKIDQNWTTSSTNSEIRILINGMEHTETVKLSTANTSFQD</sequence>
<protein>
    <submittedName>
        <fullName evidence="1">Uncharacterized protein</fullName>
    </submittedName>
</protein>
<evidence type="ECO:0000313" key="1">
    <source>
        <dbReference type="EMBL" id="GAH89310.1"/>
    </source>
</evidence>
<proteinExistence type="predicted"/>
<reference evidence="1" key="1">
    <citation type="journal article" date="2014" name="Front. Microbiol.">
        <title>High frequency of phylogenetically diverse reductive dehalogenase-homologous genes in deep subseafloor sedimentary metagenomes.</title>
        <authorList>
            <person name="Kawai M."/>
            <person name="Futagami T."/>
            <person name="Toyoda A."/>
            <person name="Takaki Y."/>
            <person name="Nishi S."/>
            <person name="Hori S."/>
            <person name="Arai W."/>
            <person name="Tsubouchi T."/>
            <person name="Morono Y."/>
            <person name="Uchiyama I."/>
            <person name="Ito T."/>
            <person name="Fujiyama A."/>
            <person name="Inagaki F."/>
            <person name="Takami H."/>
        </authorList>
    </citation>
    <scope>NUCLEOTIDE SEQUENCE</scope>
    <source>
        <strain evidence="1">Expedition CK06-06</strain>
    </source>
</reference>
<organism evidence="1">
    <name type="scientific">marine sediment metagenome</name>
    <dbReference type="NCBI Taxonomy" id="412755"/>
    <lineage>
        <taxon>unclassified sequences</taxon>
        <taxon>metagenomes</taxon>
        <taxon>ecological metagenomes</taxon>
    </lineage>
</organism>
<comment type="caution">
    <text evidence="1">The sequence shown here is derived from an EMBL/GenBank/DDBJ whole genome shotgun (WGS) entry which is preliminary data.</text>
</comment>
<accession>X1K6Q6</accession>
<dbReference type="EMBL" id="BARU01037657">
    <property type="protein sequence ID" value="GAH89310.1"/>
    <property type="molecule type" value="Genomic_DNA"/>
</dbReference>
<dbReference type="AlphaFoldDB" id="X1K6Q6"/>